<evidence type="ECO:0000313" key="1">
    <source>
        <dbReference type="EMBL" id="EEF33189.1"/>
    </source>
</evidence>
<protein>
    <recommendedName>
        <fullName evidence="3">Chromo domain-containing protein</fullName>
    </recommendedName>
</protein>
<gene>
    <name evidence="1" type="ORF">RCOM_0683920</name>
</gene>
<dbReference type="InParanoid" id="B9ST56"/>
<dbReference type="AlphaFoldDB" id="B9ST56"/>
<reference evidence="2" key="1">
    <citation type="journal article" date="2010" name="Nat. Biotechnol.">
        <title>Draft genome sequence of the oilseed species Ricinus communis.</title>
        <authorList>
            <person name="Chan A.P."/>
            <person name="Crabtree J."/>
            <person name="Zhao Q."/>
            <person name="Lorenzi H."/>
            <person name="Orvis J."/>
            <person name="Puiu D."/>
            <person name="Melake-Berhan A."/>
            <person name="Jones K.M."/>
            <person name="Redman J."/>
            <person name="Chen G."/>
            <person name="Cahoon E.B."/>
            <person name="Gedil M."/>
            <person name="Stanke M."/>
            <person name="Haas B.J."/>
            <person name="Wortman J.R."/>
            <person name="Fraser-Liggett C.M."/>
            <person name="Ravel J."/>
            <person name="Rabinowicz P.D."/>
        </authorList>
    </citation>
    <scope>NUCLEOTIDE SEQUENCE [LARGE SCALE GENOMIC DNA]</scope>
    <source>
        <strain evidence="2">cv. Hale</strain>
    </source>
</reference>
<accession>B9ST56</accession>
<organism evidence="1 2">
    <name type="scientific">Ricinus communis</name>
    <name type="common">Castor bean</name>
    <dbReference type="NCBI Taxonomy" id="3988"/>
    <lineage>
        <taxon>Eukaryota</taxon>
        <taxon>Viridiplantae</taxon>
        <taxon>Streptophyta</taxon>
        <taxon>Embryophyta</taxon>
        <taxon>Tracheophyta</taxon>
        <taxon>Spermatophyta</taxon>
        <taxon>Magnoliopsida</taxon>
        <taxon>eudicotyledons</taxon>
        <taxon>Gunneridae</taxon>
        <taxon>Pentapetalae</taxon>
        <taxon>rosids</taxon>
        <taxon>fabids</taxon>
        <taxon>Malpighiales</taxon>
        <taxon>Euphorbiaceae</taxon>
        <taxon>Acalyphoideae</taxon>
        <taxon>Acalypheae</taxon>
        <taxon>Ricinus</taxon>
    </lineage>
</organism>
<evidence type="ECO:0000313" key="2">
    <source>
        <dbReference type="Proteomes" id="UP000008311"/>
    </source>
</evidence>
<dbReference type="Proteomes" id="UP000008311">
    <property type="component" value="Unassembled WGS sequence"/>
</dbReference>
<sequence length="89" mass="9860">MLSCASLMKIKYLCIQGEKDFPSAPATSLSLGHLDETFMPVMVAQADVPVDVLDVKMVKSRRGNSYRLSLVKWLGRPANESAWVADEMN</sequence>
<keyword evidence="2" id="KW-1185">Reference proteome</keyword>
<name>B9ST56_RICCO</name>
<evidence type="ECO:0008006" key="3">
    <source>
        <dbReference type="Google" id="ProtNLM"/>
    </source>
</evidence>
<proteinExistence type="predicted"/>
<dbReference type="EMBL" id="EQ974122">
    <property type="protein sequence ID" value="EEF33189.1"/>
    <property type="molecule type" value="Genomic_DNA"/>
</dbReference>